<keyword evidence="1" id="KW-0285">Flavoprotein</keyword>
<dbReference type="PANTHER" id="PTHR43408">
    <property type="entry name" value="FMN REDUCTASE (NADPH)"/>
    <property type="match status" value="1"/>
</dbReference>
<reference evidence="5 6" key="1">
    <citation type="submission" date="2019-08" db="EMBL/GenBank/DDBJ databases">
        <title>Lentzea from Indian Himalayas.</title>
        <authorList>
            <person name="Mandal S."/>
            <person name="Mallick Gupta A."/>
            <person name="Maiti P.K."/>
            <person name="Sarkar J."/>
            <person name="Mandal S."/>
        </authorList>
    </citation>
    <scope>NUCLEOTIDE SEQUENCE [LARGE SCALE GENOMIC DNA]</scope>
    <source>
        <strain evidence="5 6">PSKA42</strain>
    </source>
</reference>
<dbReference type="InterPro" id="IPR051814">
    <property type="entry name" value="NAD(P)H-dep_FMN_reductase"/>
</dbReference>
<evidence type="ECO:0000313" key="6">
    <source>
        <dbReference type="Proteomes" id="UP001515943"/>
    </source>
</evidence>
<comment type="caution">
    <text evidence="5">The sequence shown here is derived from an EMBL/GenBank/DDBJ whole genome shotgun (WGS) entry which is preliminary data.</text>
</comment>
<dbReference type="InterPro" id="IPR005025">
    <property type="entry name" value="FMN_Rdtase-like_dom"/>
</dbReference>
<dbReference type="InterPro" id="IPR029039">
    <property type="entry name" value="Flavoprotein-like_sf"/>
</dbReference>
<gene>
    <name evidence="5" type="ORF">FXN61_24315</name>
</gene>
<evidence type="ECO:0000256" key="1">
    <source>
        <dbReference type="ARBA" id="ARBA00022630"/>
    </source>
</evidence>
<organism evidence="5 6">
    <name type="scientific">Lentzea indica</name>
    <dbReference type="NCBI Taxonomy" id="2604800"/>
    <lineage>
        <taxon>Bacteria</taxon>
        <taxon>Bacillati</taxon>
        <taxon>Actinomycetota</taxon>
        <taxon>Actinomycetes</taxon>
        <taxon>Pseudonocardiales</taxon>
        <taxon>Pseudonocardiaceae</taxon>
        <taxon>Lentzea</taxon>
    </lineage>
</organism>
<dbReference type="Proteomes" id="UP001515943">
    <property type="component" value="Unassembled WGS sequence"/>
</dbReference>
<dbReference type="SUPFAM" id="SSF52218">
    <property type="entry name" value="Flavoproteins"/>
    <property type="match status" value="1"/>
</dbReference>
<dbReference type="Gene3D" id="3.40.50.360">
    <property type="match status" value="1"/>
</dbReference>
<protein>
    <submittedName>
        <fullName evidence="5">Oxidoreductase</fullName>
    </submittedName>
</protein>
<sequence length="193" mass="20232">MHPSAPSPVSLAVISAGIGYARPTRLLADQITESVCWSLTVGGARVEVEVLELCRLVTDFAHHSAMGHLSLDLREAIAAVAVADGLVVATPVVVASPSDVFESFFGVIEDGVLSGMPVLLAANSGSRWRPPELGRVIRGRFTCLHAEPVPTVVIAGPEDWEGPAHGCSNRLRERITQAADELVAAVSSPHTSG</sequence>
<keyword evidence="3" id="KW-0560">Oxidoreductase</keyword>
<proteinExistence type="predicted"/>
<evidence type="ECO:0000313" key="5">
    <source>
        <dbReference type="EMBL" id="NKE59760.1"/>
    </source>
</evidence>
<evidence type="ECO:0000256" key="2">
    <source>
        <dbReference type="ARBA" id="ARBA00022643"/>
    </source>
</evidence>
<keyword evidence="2" id="KW-0288">FMN</keyword>
<evidence type="ECO:0000256" key="3">
    <source>
        <dbReference type="ARBA" id="ARBA00023002"/>
    </source>
</evidence>
<accession>A0ABX1FLG9</accession>
<dbReference type="EMBL" id="VSRL01000094">
    <property type="protein sequence ID" value="NKE59760.1"/>
    <property type="molecule type" value="Genomic_DNA"/>
</dbReference>
<evidence type="ECO:0000259" key="4">
    <source>
        <dbReference type="Pfam" id="PF03358"/>
    </source>
</evidence>
<name>A0ABX1FLG9_9PSEU</name>
<dbReference type="Pfam" id="PF03358">
    <property type="entry name" value="FMN_red"/>
    <property type="match status" value="1"/>
</dbReference>
<feature type="domain" description="NADPH-dependent FMN reductase-like" evidence="4">
    <location>
        <begin position="12"/>
        <end position="157"/>
    </location>
</feature>
<keyword evidence="6" id="KW-1185">Reference proteome</keyword>
<dbReference type="PANTHER" id="PTHR43408:SF2">
    <property type="entry name" value="FMN REDUCTASE (NADPH)"/>
    <property type="match status" value="1"/>
</dbReference>